<dbReference type="HOGENOM" id="CLU_086382_1_0_4"/>
<keyword evidence="3" id="KW-1185">Reference proteome</keyword>
<name>E7RTL3_9BURK</name>
<dbReference type="STRING" id="887898.HMPREF0551_0282"/>
<dbReference type="Gene3D" id="3.10.310.50">
    <property type="match status" value="1"/>
</dbReference>
<gene>
    <name evidence="2" type="ORF">HMPREF0551_0282</name>
</gene>
<dbReference type="InterPro" id="IPR007621">
    <property type="entry name" value="TPM_dom"/>
</dbReference>
<accession>E7RTL3</accession>
<feature type="domain" description="TPM" evidence="1">
    <location>
        <begin position="55"/>
        <end position="176"/>
    </location>
</feature>
<evidence type="ECO:0000313" key="2">
    <source>
        <dbReference type="EMBL" id="EFV96099.1"/>
    </source>
</evidence>
<dbReference type="PANTHER" id="PTHR30373">
    <property type="entry name" value="UPF0603 PROTEIN YGCG"/>
    <property type="match status" value="1"/>
</dbReference>
<evidence type="ECO:0000313" key="3">
    <source>
        <dbReference type="Proteomes" id="UP000011021"/>
    </source>
</evidence>
<reference evidence="2 3" key="1">
    <citation type="submission" date="2010-12" db="EMBL/GenBank/DDBJ databases">
        <authorList>
            <person name="Muzny D."/>
            <person name="Qin X."/>
            <person name="Deng J."/>
            <person name="Jiang H."/>
            <person name="Liu Y."/>
            <person name="Qu J."/>
            <person name="Song X.-Z."/>
            <person name="Zhang L."/>
            <person name="Thornton R."/>
            <person name="Coyle M."/>
            <person name="Francisco L."/>
            <person name="Jackson L."/>
            <person name="Javaid M."/>
            <person name="Korchina V."/>
            <person name="Kovar C."/>
            <person name="Mata R."/>
            <person name="Mathew T."/>
            <person name="Ngo R."/>
            <person name="Nguyen L."/>
            <person name="Nguyen N."/>
            <person name="Okwuonu G."/>
            <person name="Ongeri F."/>
            <person name="Pham C."/>
            <person name="Simmons D."/>
            <person name="Wilczek-Boney K."/>
            <person name="Hale W."/>
            <person name="Jakkamsetti A."/>
            <person name="Pham P."/>
            <person name="Ruth R."/>
            <person name="San Lucas F."/>
            <person name="Warren J."/>
            <person name="Zhang J."/>
            <person name="Zhao Z."/>
            <person name="Zhou C."/>
            <person name="Zhu D."/>
            <person name="Lee S."/>
            <person name="Bess C."/>
            <person name="Blankenburg K."/>
            <person name="Forbes L."/>
            <person name="Fu Q."/>
            <person name="Gubbala S."/>
            <person name="Hirani K."/>
            <person name="Jayaseelan J.C."/>
            <person name="Lara F."/>
            <person name="Munidasa M."/>
            <person name="Palculict T."/>
            <person name="Patil S."/>
            <person name="Pu L.-L."/>
            <person name="Saada N."/>
            <person name="Tang L."/>
            <person name="Weissenberger G."/>
            <person name="Zhu Y."/>
            <person name="Hemphill L."/>
            <person name="Shang Y."/>
            <person name="Youmans B."/>
            <person name="Ayvaz T."/>
            <person name="Ross M."/>
            <person name="Santibanez J."/>
            <person name="Aqrawi P."/>
            <person name="Gross S."/>
            <person name="Joshi V."/>
            <person name="Fowler G."/>
            <person name="Nazareth L."/>
            <person name="Reid J."/>
            <person name="Worley K."/>
            <person name="Petrosino J."/>
            <person name="Highlander S."/>
            <person name="Gibbs R."/>
        </authorList>
    </citation>
    <scope>NUCLEOTIDE SEQUENCE [LARGE SCALE GENOMIC DNA]</scope>
    <source>
        <strain evidence="2 3">ATCC 51599</strain>
    </source>
</reference>
<protein>
    <recommendedName>
        <fullName evidence="1">TPM domain-containing protein</fullName>
    </recommendedName>
</protein>
<organism evidence="2 3">
    <name type="scientific">Lautropia mirabilis ATCC 51599</name>
    <dbReference type="NCBI Taxonomy" id="887898"/>
    <lineage>
        <taxon>Bacteria</taxon>
        <taxon>Pseudomonadati</taxon>
        <taxon>Pseudomonadota</taxon>
        <taxon>Betaproteobacteria</taxon>
        <taxon>Burkholderiales</taxon>
        <taxon>Burkholderiaceae</taxon>
        <taxon>Lautropia</taxon>
    </lineage>
</organism>
<sequence length="201" mass="21879">MAAAVVSVEEGHPVAGDSVDGYTPGKPASMKAGRRSLACFWRHSGLAPDPVGRAFDDAAFDRIEAAIVAGESRHRGEVRFALESRLAWHALRRGLTARERALQVFGEQRIWDTEENTGILIYLLTADRAVEIIADRLVHQRLPAGIWHETCQQIVSTISHGNPVDGVVSAIERLGQALAEALPAVPGRANPNELDDRPIRL</sequence>
<dbReference type="AlphaFoldDB" id="E7RTL3"/>
<comment type="caution">
    <text evidence="2">The sequence shown here is derived from an EMBL/GenBank/DDBJ whole genome shotgun (WGS) entry which is preliminary data.</text>
</comment>
<evidence type="ECO:0000259" key="1">
    <source>
        <dbReference type="Pfam" id="PF04536"/>
    </source>
</evidence>
<dbReference type="eggNOG" id="COG3762">
    <property type="taxonomic scope" value="Bacteria"/>
</dbReference>
<dbReference type="Pfam" id="PF04536">
    <property type="entry name" value="TPM_phosphatase"/>
    <property type="match status" value="1"/>
</dbReference>
<proteinExistence type="predicted"/>
<dbReference type="PANTHER" id="PTHR30373:SF8">
    <property type="entry name" value="BLL7265 PROTEIN"/>
    <property type="match status" value="1"/>
</dbReference>
<dbReference type="EMBL" id="AEQP01000001">
    <property type="protein sequence ID" value="EFV96099.1"/>
    <property type="molecule type" value="Genomic_DNA"/>
</dbReference>
<dbReference type="Proteomes" id="UP000011021">
    <property type="component" value="Unassembled WGS sequence"/>
</dbReference>